<keyword evidence="4" id="KW-1185">Reference proteome</keyword>
<dbReference type="EMBL" id="ML119165">
    <property type="protein sequence ID" value="RPB08314.1"/>
    <property type="molecule type" value="Genomic_DNA"/>
</dbReference>
<accession>A0A3N4KCR3</accession>
<feature type="region of interest" description="Disordered" evidence="1">
    <location>
        <begin position="165"/>
        <end position="184"/>
    </location>
</feature>
<dbReference type="OrthoDB" id="5361490at2759"/>
<keyword evidence="2" id="KW-0732">Signal</keyword>
<dbReference type="AlphaFoldDB" id="A0A3N4KCR3"/>
<proteinExistence type="predicted"/>
<reference evidence="3 4" key="1">
    <citation type="journal article" date="2018" name="Nat. Ecol. Evol.">
        <title>Pezizomycetes genomes reveal the molecular basis of ectomycorrhizal truffle lifestyle.</title>
        <authorList>
            <person name="Murat C."/>
            <person name="Payen T."/>
            <person name="Noel B."/>
            <person name="Kuo A."/>
            <person name="Morin E."/>
            <person name="Chen J."/>
            <person name="Kohler A."/>
            <person name="Krizsan K."/>
            <person name="Balestrini R."/>
            <person name="Da Silva C."/>
            <person name="Montanini B."/>
            <person name="Hainaut M."/>
            <person name="Levati E."/>
            <person name="Barry K.W."/>
            <person name="Belfiori B."/>
            <person name="Cichocki N."/>
            <person name="Clum A."/>
            <person name="Dockter R.B."/>
            <person name="Fauchery L."/>
            <person name="Guy J."/>
            <person name="Iotti M."/>
            <person name="Le Tacon F."/>
            <person name="Lindquist E.A."/>
            <person name="Lipzen A."/>
            <person name="Malagnac F."/>
            <person name="Mello A."/>
            <person name="Molinier V."/>
            <person name="Miyauchi S."/>
            <person name="Poulain J."/>
            <person name="Riccioni C."/>
            <person name="Rubini A."/>
            <person name="Sitrit Y."/>
            <person name="Splivallo R."/>
            <person name="Traeger S."/>
            <person name="Wang M."/>
            <person name="Zifcakova L."/>
            <person name="Wipf D."/>
            <person name="Zambonelli A."/>
            <person name="Paolocci F."/>
            <person name="Nowrousian M."/>
            <person name="Ottonello S."/>
            <person name="Baldrian P."/>
            <person name="Spatafora J.W."/>
            <person name="Henrissat B."/>
            <person name="Nagy L.G."/>
            <person name="Aury J.M."/>
            <person name="Wincker P."/>
            <person name="Grigoriev I.V."/>
            <person name="Bonfante P."/>
            <person name="Martin F.M."/>
        </authorList>
    </citation>
    <scope>NUCLEOTIDE SEQUENCE [LARGE SCALE GENOMIC DNA]</scope>
    <source>
        <strain evidence="3 4">CCBAS932</strain>
    </source>
</reference>
<dbReference type="Proteomes" id="UP000277580">
    <property type="component" value="Unassembled WGS sequence"/>
</dbReference>
<sequence length="291" mass="32148">MKISLLSITVCMPALGFVAARPTAQAPAHSGTVYSYWDYIISEHSHTPITKRESRIVPVSKNENDKFLDRWATNFNTPAPEPVVAPPTTSRTIVGTLTSAADALFGSWGKGAKDSEPGPYAHPPTRHTDSSADRYSKYASSNMDDDAPPRYEDIFETDNIMDWRTAPSHQSDDETAGPSGYSYFADDKGGMSGYSSSSSNDDEPFNPDGGSATNYWSELLAPEKVVVMPGNPLTAEGLAEEIWRQADAEHSTEETNYWNTEPEVKRSGWQKFLDWCKKAWNTVKGVFTKKD</sequence>
<feature type="chain" id="PRO_5017925480" evidence="2">
    <location>
        <begin position="21"/>
        <end position="291"/>
    </location>
</feature>
<feature type="region of interest" description="Disordered" evidence="1">
    <location>
        <begin position="108"/>
        <end position="151"/>
    </location>
</feature>
<evidence type="ECO:0000256" key="2">
    <source>
        <dbReference type="SAM" id="SignalP"/>
    </source>
</evidence>
<evidence type="ECO:0000256" key="1">
    <source>
        <dbReference type="SAM" id="MobiDB-lite"/>
    </source>
</evidence>
<gene>
    <name evidence="3" type="ORF">P167DRAFT_549069</name>
</gene>
<feature type="signal peptide" evidence="2">
    <location>
        <begin position="1"/>
        <end position="20"/>
    </location>
</feature>
<evidence type="ECO:0000313" key="3">
    <source>
        <dbReference type="EMBL" id="RPB08314.1"/>
    </source>
</evidence>
<protein>
    <submittedName>
        <fullName evidence="3">Uncharacterized protein</fullName>
    </submittedName>
</protein>
<feature type="region of interest" description="Disordered" evidence="1">
    <location>
        <begin position="192"/>
        <end position="211"/>
    </location>
</feature>
<name>A0A3N4KCR3_9PEZI</name>
<feature type="compositionally biased region" description="Basic and acidic residues" evidence="1">
    <location>
        <begin position="126"/>
        <end position="136"/>
    </location>
</feature>
<evidence type="ECO:0000313" key="4">
    <source>
        <dbReference type="Proteomes" id="UP000277580"/>
    </source>
</evidence>
<dbReference type="InParanoid" id="A0A3N4KCR3"/>
<organism evidence="3 4">
    <name type="scientific">Morchella conica CCBAS932</name>
    <dbReference type="NCBI Taxonomy" id="1392247"/>
    <lineage>
        <taxon>Eukaryota</taxon>
        <taxon>Fungi</taxon>
        <taxon>Dikarya</taxon>
        <taxon>Ascomycota</taxon>
        <taxon>Pezizomycotina</taxon>
        <taxon>Pezizomycetes</taxon>
        <taxon>Pezizales</taxon>
        <taxon>Morchellaceae</taxon>
        <taxon>Morchella</taxon>
    </lineage>
</organism>